<dbReference type="SUPFAM" id="SSF81321">
    <property type="entry name" value="Family A G protein-coupled receptor-like"/>
    <property type="match status" value="1"/>
</dbReference>
<evidence type="ECO:0000256" key="3">
    <source>
        <dbReference type="ARBA" id="ARBA00023040"/>
    </source>
</evidence>
<evidence type="ECO:0000256" key="2">
    <source>
        <dbReference type="ARBA" id="ARBA00022475"/>
    </source>
</evidence>
<comment type="subcellular location">
    <subcellularLocation>
        <location evidence="1">Cell membrane</location>
        <topology evidence="1">Multi-pass membrane protein</topology>
    </subcellularLocation>
</comment>
<keyword evidence="2" id="KW-1003">Cell membrane</keyword>
<dbReference type="GO" id="GO:0004930">
    <property type="term" value="F:G protein-coupled receptor activity"/>
    <property type="evidence" value="ECO:0007669"/>
    <property type="project" value="UniProtKB-KW"/>
</dbReference>
<name>A0AAJ7SNY3_PETMA</name>
<keyword evidence="5" id="KW-1133">Transmembrane helix</keyword>
<protein>
    <submittedName>
        <fullName evidence="7">Uncharacterized protein LOC116939103 isoform X2</fullName>
    </submittedName>
</protein>
<keyword evidence="3" id="KW-0297">G-protein coupled receptor</keyword>
<gene>
    <name evidence="7" type="primary">LOC116939103</name>
</gene>
<feature type="transmembrane region" description="Helical" evidence="5">
    <location>
        <begin position="77"/>
        <end position="96"/>
    </location>
</feature>
<dbReference type="AlphaFoldDB" id="A0AAJ7SNY3"/>
<keyword evidence="4" id="KW-0807">Transducer</keyword>
<evidence type="ECO:0000313" key="7">
    <source>
        <dbReference type="RefSeq" id="XP_032802948.1"/>
    </source>
</evidence>
<feature type="transmembrane region" description="Helical" evidence="5">
    <location>
        <begin position="123"/>
        <end position="144"/>
    </location>
</feature>
<reference evidence="7" key="1">
    <citation type="submission" date="2025-08" db="UniProtKB">
        <authorList>
            <consortium name="RefSeq"/>
        </authorList>
    </citation>
    <scope>IDENTIFICATION</scope>
    <source>
        <tissue evidence="7">Sperm</tissue>
    </source>
</reference>
<evidence type="ECO:0000313" key="6">
    <source>
        <dbReference type="Proteomes" id="UP001318040"/>
    </source>
</evidence>
<organism evidence="6 7">
    <name type="scientific">Petromyzon marinus</name>
    <name type="common">Sea lamprey</name>
    <dbReference type="NCBI Taxonomy" id="7757"/>
    <lineage>
        <taxon>Eukaryota</taxon>
        <taxon>Metazoa</taxon>
        <taxon>Chordata</taxon>
        <taxon>Craniata</taxon>
        <taxon>Vertebrata</taxon>
        <taxon>Cyclostomata</taxon>
        <taxon>Hyperoartia</taxon>
        <taxon>Petromyzontiformes</taxon>
        <taxon>Petromyzontidae</taxon>
        <taxon>Petromyzon</taxon>
    </lineage>
</organism>
<evidence type="ECO:0000256" key="4">
    <source>
        <dbReference type="ARBA" id="ARBA00023224"/>
    </source>
</evidence>
<accession>A0AAJ7SNY3</accession>
<evidence type="ECO:0000256" key="1">
    <source>
        <dbReference type="ARBA" id="ARBA00004651"/>
    </source>
</evidence>
<keyword evidence="3" id="KW-0675">Receptor</keyword>
<evidence type="ECO:0000256" key="5">
    <source>
        <dbReference type="SAM" id="Phobius"/>
    </source>
</evidence>
<proteinExistence type="predicted"/>
<dbReference type="Proteomes" id="UP001318040">
    <property type="component" value="Chromosome 5"/>
</dbReference>
<feature type="transmembrane region" description="Helical" evidence="5">
    <location>
        <begin position="36"/>
        <end position="56"/>
    </location>
</feature>
<dbReference type="GO" id="GO:0005886">
    <property type="term" value="C:plasma membrane"/>
    <property type="evidence" value="ECO:0007669"/>
    <property type="project" value="UniProtKB-SubCell"/>
</dbReference>
<keyword evidence="5" id="KW-0812">Transmembrane</keyword>
<dbReference type="PANTHER" id="PTHR22750">
    <property type="entry name" value="G-PROTEIN COUPLED RECEPTOR"/>
    <property type="match status" value="1"/>
</dbReference>
<sequence>MTNLKVAVIISVAWIHPILTNVGTSMNPGGGSLTYNGYTAMIFNILILVVMPFLNVRLYVVTRRQARRTPSANDRSAHVMIVASGLFILLWSPTMVHSSICKASGACQRFANNASNPFVTTRMINTLVTPMVFLMGSPATRAAFKELTHRLGRRR</sequence>
<dbReference type="RefSeq" id="XP_032802948.1">
    <property type="nucleotide sequence ID" value="XM_032947057.1"/>
</dbReference>
<dbReference type="Gene3D" id="1.20.1070.10">
    <property type="entry name" value="Rhodopsin 7-helix transmembrane proteins"/>
    <property type="match status" value="1"/>
</dbReference>
<keyword evidence="5" id="KW-0472">Membrane</keyword>
<keyword evidence="6" id="KW-1185">Reference proteome</keyword>